<evidence type="ECO:0000256" key="1">
    <source>
        <dbReference type="SAM" id="MobiDB-lite"/>
    </source>
</evidence>
<dbReference type="HOGENOM" id="CLU_195274_0_0_9"/>
<accession>A0A0E3WHB9</accession>
<dbReference type="STRING" id="483937.AMQ84_13850"/>
<dbReference type="InterPro" id="IPR025622">
    <property type="entry name" value="YqzE"/>
</dbReference>
<name>A0A0E3WHB9_9BACL</name>
<dbReference type="PATRIC" id="fig|1073571.4.peg.2785"/>
<protein>
    <recommendedName>
        <fullName evidence="4">YqzE family protein</fullName>
    </recommendedName>
</protein>
<gene>
    <name evidence="2" type="ORF">PRIO_2614</name>
</gene>
<feature type="region of interest" description="Disordered" evidence="1">
    <location>
        <begin position="57"/>
        <end position="81"/>
    </location>
</feature>
<evidence type="ECO:0000313" key="3">
    <source>
        <dbReference type="Proteomes" id="UP000033163"/>
    </source>
</evidence>
<evidence type="ECO:0000313" key="2">
    <source>
        <dbReference type="EMBL" id="CQR55018.1"/>
    </source>
</evidence>
<dbReference type="Pfam" id="PF14038">
    <property type="entry name" value="YqzE"/>
    <property type="match status" value="1"/>
</dbReference>
<dbReference type="EMBL" id="LN831776">
    <property type="protein sequence ID" value="CQR55018.1"/>
    <property type="molecule type" value="Genomic_DNA"/>
</dbReference>
<organism evidence="2 3">
    <name type="scientific">Paenibacillus riograndensis SBR5</name>
    <dbReference type="NCBI Taxonomy" id="1073571"/>
    <lineage>
        <taxon>Bacteria</taxon>
        <taxon>Bacillati</taxon>
        <taxon>Bacillota</taxon>
        <taxon>Bacilli</taxon>
        <taxon>Bacillales</taxon>
        <taxon>Paenibacillaceae</taxon>
        <taxon>Paenibacillus</taxon>
        <taxon>Paenibacillus sonchi group</taxon>
    </lineage>
</organism>
<dbReference type="AlphaFoldDB" id="A0A0E3WHB9"/>
<evidence type="ECO:0008006" key="4">
    <source>
        <dbReference type="Google" id="ProtNLM"/>
    </source>
</evidence>
<proteinExistence type="predicted"/>
<dbReference type="RefSeq" id="WP_020433584.1">
    <property type="nucleotide sequence ID" value="NZ_AGBD01001723.1"/>
</dbReference>
<dbReference type="KEGG" id="pri:PRIO_2614"/>
<dbReference type="Proteomes" id="UP000033163">
    <property type="component" value="Chromosome I"/>
</dbReference>
<reference evidence="3" key="1">
    <citation type="submission" date="2015-03" db="EMBL/GenBank/DDBJ databases">
        <authorList>
            <person name="Wibberg D."/>
        </authorList>
    </citation>
    <scope>NUCLEOTIDE SEQUENCE [LARGE SCALE GENOMIC DNA]</scope>
</reference>
<sequence length="81" mass="9285">MASGGDDLVKFITEKVVVYMEDPRASRERRKAGKQPWAEKWFGMLPLGWSIWRSKWARGGKSDRTRAASPDKNKDMEKLGT</sequence>
<feature type="compositionally biased region" description="Basic and acidic residues" evidence="1">
    <location>
        <begin position="60"/>
        <end position="81"/>
    </location>
</feature>